<dbReference type="OMA" id="CSRRITN"/>
<name>A0A067CKM3_SAPPC</name>
<dbReference type="RefSeq" id="XP_012199379.1">
    <property type="nucleotide sequence ID" value="XM_012343989.1"/>
</dbReference>
<dbReference type="AlphaFoldDB" id="A0A067CKM3"/>
<dbReference type="GeneID" id="24127266"/>
<proteinExistence type="predicted"/>
<keyword evidence="2" id="KW-1185">Reference proteome</keyword>
<dbReference type="EMBL" id="KK583204">
    <property type="protein sequence ID" value="KDO29730.1"/>
    <property type="molecule type" value="Genomic_DNA"/>
</dbReference>
<protein>
    <submittedName>
        <fullName evidence="1">Uncharacterized protein</fullName>
    </submittedName>
</protein>
<gene>
    <name evidence="1" type="ORF">SPRG_04847</name>
</gene>
<dbReference type="VEuPathDB" id="FungiDB:SPRG_04847"/>
<reference evidence="1 2" key="1">
    <citation type="journal article" date="2013" name="PLoS Genet.">
        <title>Distinctive expansion of potential virulence genes in the genome of the oomycete fish pathogen Saprolegnia parasitica.</title>
        <authorList>
            <person name="Jiang R.H."/>
            <person name="de Bruijn I."/>
            <person name="Haas B.J."/>
            <person name="Belmonte R."/>
            <person name="Lobach L."/>
            <person name="Christie J."/>
            <person name="van den Ackerveken G."/>
            <person name="Bottin A."/>
            <person name="Bulone V."/>
            <person name="Diaz-Moreno S.M."/>
            <person name="Dumas B."/>
            <person name="Fan L."/>
            <person name="Gaulin E."/>
            <person name="Govers F."/>
            <person name="Grenville-Briggs L.J."/>
            <person name="Horner N.R."/>
            <person name="Levin J.Z."/>
            <person name="Mammella M."/>
            <person name="Meijer H.J."/>
            <person name="Morris P."/>
            <person name="Nusbaum C."/>
            <person name="Oome S."/>
            <person name="Phillips A.J."/>
            <person name="van Rooyen D."/>
            <person name="Rzeszutek E."/>
            <person name="Saraiva M."/>
            <person name="Secombes C.J."/>
            <person name="Seidl M.F."/>
            <person name="Snel B."/>
            <person name="Stassen J.H."/>
            <person name="Sykes S."/>
            <person name="Tripathy S."/>
            <person name="van den Berg H."/>
            <person name="Vega-Arreguin J.C."/>
            <person name="Wawra S."/>
            <person name="Young S.K."/>
            <person name="Zeng Q."/>
            <person name="Dieguez-Uribeondo J."/>
            <person name="Russ C."/>
            <person name="Tyler B.M."/>
            <person name="van West P."/>
        </authorList>
    </citation>
    <scope>NUCLEOTIDE SEQUENCE [LARGE SCALE GENOMIC DNA]</scope>
    <source>
        <strain evidence="1 2">CBS 223.65</strain>
    </source>
</reference>
<evidence type="ECO:0000313" key="1">
    <source>
        <dbReference type="EMBL" id="KDO29730.1"/>
    </source>
</evidence>
<sequence length="376" mass="42413">MASLGGKHVTSGYVDHEANLGKDELVARAKASVKDHKALYRALEVRHKLIEIVSPISYHHYRQAGGIAQFDIYDVRPMLFAPSCRVDPTSNTWGRDDLVQIFNNDEIEFRDNGSGVPNGVGWHWYNASEDQSIDCSLQDECSYGEHHNEISDNWRAFMAAHGLHINAFRSWRAYAHKALVQNSDAHRAFCSDVIKPLRAHLTAHLSDVKFVTCAYCDDCDQVTSTSFLGGVSPDGYLSLTLPAVLVEHNGFFLFHFVSEHLHGFLEALCLTPAAADQPFLHTNYLAFCPTLYHEDVFEKNGMSYLHPLCSRRITNSYVDNHLYREELAACAKASVMDHKALYRALVVRRKLTEIIARTLRTCKRPPADWVGHIKGI</sequence>
<accession>A0A067CKM3</accession>
<organism evidence="1 2">
    <name type="scientific">Saprolegnia parasitica (strain CBS 223.65)</name>
    <dbReference type="NCBI Taxonomy" id="695850"/>
    <lineage>
        <taxon>Eukaryota</taxon>
        <taxon>Sar</taxon>
        <taxon>Stramenopiles</taxon>
        <taxon>Oomycota</taxon>
        <taxon>Saprolegniomycetes</taxon>
        <taxon>Saprolegniales</taxon>
        <taxon>Saprolegniaceae</taxon>
        <taxon>Saprolegnia</taxon>
    </lineage>
</organism>
<evidence type="ECO:0000313" key="2">
    <source>
        <dbReference type="Proteomes" id="UP000030745"/>
    </source>
</evidence>
<dbReference type="KEGG" id="spar:SPRG_04847"/>
<dbReference type="Proteomes" id="UP000030745">
    <property type="component" value="Unassembled WGS sequence"/>
</dbReference>